<dbReference type="KEGG" id="cmr:Cycma_3191"/>
<dbReference type="HOGENOM" id="CLU_325898_0_0_10"/>
<protein>
    <recommendedName>
        <fullName evidence="4">AAA+ ATPase domain-containing protein</fullName>
    </recommendedName>
</protein>
<keyword evidence="1" id="KW-0812">Transmembrane</keyword>
<reference evidence="3" key="1">
    <citation type="submission" date="2011-07" db="EMBL/GenBank/DDBJ databases">
        <title>The complete genome of Cyclobacterium marinum DSM 745.</title>
        <authorList>
            <person name="Lucas S."/>
            <person name="Han J."/>
            <person name="Lapidus A."/>
            <person name="Bruce D."/>
            <person name="Goodwin L."/>
            <person name="Pitluck S."/>
            <person name="Peters L."/>
            <person name="Kyrpides N."/>
            <person name="Mavromatis K."/>
            <person name="Ivanova N."/>
            <person name="Ovchinnikova G."/>
            <person name="Chertkov O."/>
            <person name="Detter J.C."/>
            <person name="Tapia R."/>
            <person name="Han C."/>
            <person name="Land M."/>
            <person name="Hauser L."/>
            <person name="Markowitz V."/>
            <person name="Cheng J.-F."/>
            <person name="Hugenholtz P."/>
            <person name="Woyke T."/>
            <person name="Wu D."/>
            <person name="Tindall B."/>
            <person name="Schuetze A."/>
            <person name="Brambilla E."/>
            <person name="Klenk H.-P."/>
            <person name="Eisen J.A."/>
        </authorList>
    </citation>
    <scope>NUCLEOTIDE SEQUENCE [LARGE SCALE GENOMIC DNA]</scope>
    <source>
        <strain evidence="3">ATCC 25205 / DSM 745 / LMG 13164 / NCIMB 1802</strain>
    </source>
</reference>
<dbReference type="OrthoDB" id="1150187at2"/>
<dbReference type="EMBL" id="CP002955">
    <property type="protein sequence ID" value="AEL26919.1"/>
    <property type="molecule type" value="Genomic_DNA"/>
</dbReference>
<keyword evidence="1" id="KW-1133">Transmembrane helix</keyword>
<dbReference type="SUPFAM" id="SSF52540">
    <property type="entry name" value="P-loop containing nucleoside triphosphate hydrolases"/>
    <property type="match status" value="1"/>
</dbReference>
<dbReference type="InterPro" id="IPR027417">
    <property type="entry name" value="P-loop_NTPase"/>
</dbReference>
<dbReference type="AlphaFoldDB" id="G0J728"/>
<dbReference type="STRING" id="880070.Cycma_3191"/>
<dbReference type="RefSeq" id="WP_014021209.1">
    <property type="nucleotide sequence ID" value="NC_015914.1"/>
</dbReference>
<dbReference type="Proteomes" id="UP000001635">
    <property type="component" value="Chromosome"/>
</dbReference>
<proteinExistence type="predicted"/>
<keyword evidence="3" id="KW-1185">Reference proteome</keyword>
<organism evidence="2 3">
    <name type="scientific">Cyclobacterium marinum (strain ATCC 25205 / DSM 745 / LMG 13164 / NCIMB 1802)</name>
    <name type="common">Flectobacillus marinus</name>
    <dbReference type="NCBI Taxonomy" id="880070"/>
    <lineage>
        <taxon>Bacteria</taxon>
        <taxon>Pseudomonadati</taxon>
        <taxon>Bacteroidota</taxon>
        <taxon>Cytophagia</taxon>
        <taxon>Cytophagales</taxon>
        <taxon>Cyclobacteriaceae</taxon>
        <taxon>Cyclobacterium</taxon>
    </lineage>
</organism>
<dbReference type="PANTHER" id="PTHR23155:SF1228">
    <property type="entry name" value="NB-ARC DOMAIN CONTAINING PROTEIN, EXPRESSED"/>
    <property type="match status" value="1"/>
</dbReference>
<dbReference type="GO" id="GO:0098542">
    <property type="term" value="P:defense response to other organism"/>
    <property type="evidence" value="ECO:0007669"/>
    <property type="project" value="TreeGrafter"/>
</dbReference>
<evidence type="ECO:0000256" key="1">
    <source>
        <dbReference type="SAM" id="Phobius"/>
    </source>
</evidence>
<dbReference type="Gene3D" id="1.25.40.10">
    <property type="entry name" value="Tetratricopeptide repeat domain"/>
    <property type="match status" value="1"/>
</dbReference>
<evidence type="ECO:0000313" key="2">
    <source>
        <dbReference type="EMBL" id="AEL26919.1"/>
    </source>
</evidence>
<name>G0J728_CYCMS</name>
<dbReference type="InterPro" id="IPR011990">
    <property type="entry name" value="TPR-like_helical_dom_sf"/>
</dbReference>
<keyword evidence="1" id="KW-0472">Membrane</keyword>
<feature type="transmembrane region" description="Helical" evidence="1">
    <location>
        <begin position="25"/>
        <end position="50"/>
    </location>
</feature>
<dbReference type="PANTHER" id="PTHR23155">
    <property type="entry name" value="DISEASE RESISTANCE PROTEIN RP"/>
    <property type="match status" value="1"/>
</dbReference>
<evidence type="ECO:0000313" key="3">
    <source>
        <dbReference type="Proteomes" id="UP000001635"/>
    </source>
</evidence>
<gene>
    <name evidence="2" type="ordered locus">Cycma_3191</name>
</gene>
<accession>G0J728</accession>
<sequence>MNGFVILEIYDQFLVLIENDLLKNALIVIIVASIVLNNLSAIVNAVELFLKKNQKGVSDSLGSSSVPFEKEINDHFLLINSELKNKIYIDENNQLEELSNYLKVKPIVCVFGPAGVGKTTLVDMVRFTKLNDYFSISLRVDLEDVNAPDSLVDNDVISSYEKAKNSFLRGISPVDQNVDLIKIARGFQQKTLLFIDNYEQIQADEELDLRIRRELISPFINNPLVTIVITSRIIMKIETFNFEVKPLKNASAVNGMSSIDLANHYSSIRMFFKEHNQFASNNRIKKVDFNEDDCDIIIRLCDMVSNLPLGIKLIASRSCEIKLNNILSSFNLSSMERRPLGWEEFSERHRSLYNAFFWSFNLLNKNEQILCAYFSIFNNGFYIDSIGSFSVFNKKDELTNMIIKMSDHSILREYNSFGKKRYELYVFASEMLVEGIKDRSVVFDNEFFINTGNKYFCQLNDIINTIFTKQEKEIDYNDLVERVRIDIENIKYFSNRVFDLGEISMSIHMLCALEKILFEIGPYEVLINDFRNFYSFDAQNTMERARICLSYGKILQSTEQRELSWEIAYEAMELLSSIEKNKEVVNLLGDCYVTLAYLTNVHDRKLLLDSFFSESIDFNQHVVGNMHQAKGRYLESIGQVVAAKNEFEKSITLLSDYPLQLGKALNYFGLFLWREGFFYESKIIFCKAISTYEKIGATRWVQGFKTNIGLLCADTCEFDLGFKLVYEVQEELEINGPYDWFYINKHAQARLLARSRYGDNDQFTSLSILKECSSVFEEIKYWEALVLCLADLSELYYYLNQFQLALESANKCLYVASKFGISKMMRIFRALSIASLSSSELNSFDKSHDFKVEALNLLKSVPENQWLKYPNTKFLYDKIIDQNE</sequence>
<dbReference type="Gene3D" id="3.40.50.300">
    <property type="entry name" value="P-loop containing nucleotide triphosphate hydrolases"/>
    <property type="match status" value="1"/>
</dbReference>
<dbReference type="InterPro" id="IPR044974">
    <property type="entry name" value="Disease_R_plants"/>
</dbReference>
<dbReference type="eggNOG" id="COG3903">
    <property type="taxonomic scope" value="Bacteria"/>
</dbReference>
<evidence type="ECO:0008006" key="4">
    <source>
        <dbReference type="Google" id="ProtNLM"/>
    </source>
</evidence>